<evidence type="ECO:0000256" key="2">
    <source>
        <dbReference type="ARBA" id="ARBA00022840"/>
    </source>
</evidence>
<dbReference type="GO" id="GO:0005829">
    <property type="term" value="C:cytosol"/>
    <property type="evidence" value="ECO:0007669"/>
    <property type="project" value="TreeGrafter"/>
</dbReference>
<evidence type="ECO:0000313" key="5">
    <source>
        <dbReference type="EMBL" id="TLQ00306.1"/>
    </source>
</evidence>
<dbReference type="GO" id="GO:0009898">
    <property type="term" value="C:cytoplasmic side of plasma membrane"/>
    <property type="evidence" value="ECO:0007669"/>
    <property type="project" value="TreeGrafter"/>
</dbReference>
<dbReference type="SUPFAM" id="SSF52540">
    <property type="entry name" value="P-loop containing nucleoside triphosphate hydrolases"/>
    <property type="match status" value="1"/>
</dbReference>
<dbReference type="Gene3D" id="3.40.50.300">
    <property type="entry name" value="P-loop containing nucleotide triphosphate hydrolases"/>
    <property type="match status" value="1"/>
</dbReference>
<accession>A0A5R9BI01</accession>
<dbReference type="PANTHER" id="PTHR43384">
    <property type="entry name" value="SEPTUM SITE-DETERMINING PROTEIN MIND HOMOLOG, CHLOROPLASTIC-RELATED"/>
    <property type="match status" value="1"/>
</dbReference>
<dbReference type="GO" id="GO:0051782">
    <property type="term" value="P:negative regulation of cell division"/>
    <property type="evidence" value="ECO:0007669"/>
    <property type="project" value="TreeGrafter"/>
</dbReference>
<keyword evidence="2" id="KW-0067">ATP-binding</keyword>
<dbReference type="InterPro" id="IPR002586">
    <property type="entry name" value="CobQ/CobB/MinD/ParA_Nub-bd_dom"/>
</dbReference>
<proteinExistence type="predicted"/>
<dbReference type="InterPro" id="IPR027417">
    <property type="entry name" value="P-loop_NTPase"/>
</dbReference>
<feature type="domain" description="CobQ/CobB/MinD/ParA nucleotide binding" evidence="4">
    <location>
        <begin position="164"/>
        <end position="397"/>
    </location>
</feature>
<dbReference type="OrthoDB" id="3217709at2"/>
<evidence type="ECO:0000259" key="4">
    <source>
        <dbReference type="Pfam" id="PF01656"/>
    </source>
</evidence>
<keyword evidence="6" id="KW-1185">Reference proteome</keyword>
<sequence>MARCTVITSGRIAADHVTALERLHGDVTIDRRCADLAEVVAAARTGRADAVLIIGTTDELTDSAISELHRDVSTIVAISDLQSERRRLAQLGLATFDDDVTAPELADALQSGQSRPPEGPRHGTGSDDAEFTALMEAQGLVAPEDHEQDMMDSPTGFSGGVTAVWGPSGAPGRSTVAVNLTAELALSGRAVLLIDADTYAAAAATQLGLLEESAGIAQVCRAAEFGNLDSEVLLRATVGVDVAHARFDVLTGLPRSHRWTEIRPRALEKVLSMCRARYDHVVVDCASEFSADQDWGYEQPTVQRNSATQTVLSSADQVLAVGSPDPVGFSRLIKAVQQLSEDLPQAPPTQVVVNKLRKDVVGRSPRRQLTDAWLELGQQVPIAAFLPWEPAACDSSLRAGQVLAESASDSSLRRQIAALAGIEVRRRRRRSSGSSASGRRSRRRRHSDASAGVPGGINER</sequence>
<gene>
    <name evidence="5" type="ORF">FEF26_01710</name>
</gene>
<name>A0A5R9BI01_9MICC</name>
<feature type="region of interest" description="Disordered" evidence="3">
    <location>
        <begin position="424"/>
        <end position="460"/>
    </location>
</feature>
<dbReference type="Proteomes" id="UP000310458">
    <property type="component" value="Unassembled WGS sequence"/>
</dbReference>
<dbReference type="InterPro" id="IPR050625">
    <property type="entry name" value="ParA/MinD_ATPase"/>
</dbReference>
<dbReference type="AlphaFoldDB" id="A0A5R9BI01"/>
<dbReference type="GO" id="GO:0005524">
    <property type="term" value="F:ATP binding"/>
    <property type="evidence" value="ECO:0007669"/>
    <property type="project" value="UniProtKB-KW"/>
</dbReference>
<evidence type="ECO:0000256" key="1">
    <source>
        <dbReference type="ARBA" id="ARBA00022741"/>
    </source>
</evidence>
<dbReference type="EMBL" id="VAVZ01000003">
    <property type="protein sequence ID" value="TLQ00306.1"/>
    <property type="molecule type" value="Genomic_DNA"/>
</dbReference>
<dbReference type="Pfam" id="PF01656">
    <property type="entry name" value="CbiA"/>
    <property type="match status" value="1"/>
</dbReference>
<protein>
    <submittedName>
        <fullName evidence="5">Chromosome partitioning protein</fullName>
    </submittedName>
</protein>
<evidence type="ECO:0000313" key="6">
    <source>
        <dbReference type="Proteomes" id="UP000310458"/>
    </source>
</evidence>
<organism evidence="5 6">
    <name type="scientific">Nesterenkonia salmonea</name>
    <dbReference type="NCBI Taxonomy" id="1804987"/>
    <lineage>
        <taxon>Bacteria</taxon>
        <taxon>Bacillati</taxon>
        <taxon>Actinomycetota</taxon>
        <taxon>Actinomycetes</taxon>
        <taxon>Micrococcales</taxon>
        <taxon>Micrococcaceae</taxon>
        <taxon>Nesterenkonia</taxon>
    </lineage>
</organism>
<dbReference type="RefSeq" id="WP_138251805.1">
    <property type="nucleotide sequence ID" value="NZ_VAVZ01000003.1"/>
</dbReference>
<keyword evidence="1" id="KW-0547">Nucleotide-binding</keyword>
<feature type="region of interest" description="Disordered" evidence="3">
    <location>
        <begin position="108"/>
        <end position="127"/>
    </location>
</feature>
<dbReference type="GO" id="GO:0016887">
    <property type="term" value="F:ATP hydrolysis activity"/>
    <property type="evidence" value="ECO:0007669"/>
    <property type="project" value="TreeGrafter"/>
</dbReference>
<evidence type="ECO:0000256" key="3">
    <source>
        <dbReference type="SAM" id="MobiDB-lite"/>
    </source>
</evidence>
<reference evidence="5 6" key="1">
    <citation type="submission" date="2019-05" db="EMBL/GenBank/DDBJ databases">
        <title>Nesterenkonia sp. GY074 isolated from the Southern Atlantic Ocean.</title>
        <authorList>
            <person name="Zhang G."/>
        </authorList>
    </citation>
    <scope>NUCLEOTIDE SEQUENCE [LARGE SCALE GENOMIC DNA]</scope>
    <source>
        <strain evidence="5 6">GY074</strain>
    </source>
</reference>
<dbReference type="PANTHER" id="PTHR43384:SF6">
    <property type="entry name" value="SEPTUM SITE-DETERMINING PROTEIN MIND HOMOLOG, CHLOROPLASTIC"/>
    <property type="match status" value="1"/>
</dbReference>
<comment type="caution">
    <text evidence="5">The sequence shown here is derived from an EMBL/GenBank/DDBJ whole genome shotgun (WGS) entry which is preliminary data.</text>
</comment>